<name>A0A841FKB7_9ACTN</name>
<organism evidence="3 4">
    <name type="scientific">Phytomonospora endophytica</name>
    <dbReference type="NCBI Taxonomy" id="714109"/>
    <lineage>
        <taxon>Bacteria</taxon>
        <taxon>Bacillati</taxon>
        <taxon>Actinomycetota</taxon>
        <taxon>Actinomycetes</taxon>
        <taxon>Micromonosporales</taxon>
        <taxon>Micromonosporaceae</taxon>
        <taxon>Phytomonospora</taxon>
    </lineage>
</organism>
<keyword evidence="2" id="KW-1133">Transmembrane helix</keyword>
<proteinExistence type="predicted"/>
<dbReference type="RefSeq" id="WP_184789439.1">
    <property type="nucleotide sequence ID" value="NZ_BONT01000031.1"/>
</dbReference>
<comment type="caution">
    <text evidence="3">The sequence shown here is derived from an EMBL/GenBank/DDBJ whole genome shotgun (WGS) entry which is preliminary data.</text>
</comment>
<keyword evidence="4" id="KW-1185">Reference proteome</keyword>
<gene>
    <name evidence="3" type="ORF">HNR73_004477</name>
</gene>
<dbReference type="Proteomes" id="UP000548476">
    <property type="component" value="Unassembled WGS sequence"/>
</dbReference>
<reference evidence="3 4" key="1">
    <citation type="submission" date="2020-08" db="EMBL/GenBank/DDBJ databases">
        <title>Genomic Encyclopedia of Type Strains, Phase IV (KMG-IV): sequencing the most valuable type-strain genomes for metagenomic binning, comparative biology and taxonomic classification.</title>
        <authorList>
            <person name="Goeker M."/>
        </authorList>
    </citation>
    <scope>NUCLEOTIDE SEQUENCE [LARGE SCALE GENOMIC DNA]</scope>
    <source>
        <strain evidence="3 4">YIM 65646</strain>
    </source>
</reference>
<feature type="region of interest" description="Disordered" evidence="1">
    <location>
        <begin position="61"/>
        <end position="98"/>
    </location>
</feature>
<evidence type="ECO:0000256" key="2">
    <source>
        <dbReference type="SAM" id="Phobius"/>
    </source>
</evidence>
<evidence type="ECO:0000256" key="1">
    <source>
        <dbReference type="SAM" id="MobiDB-lite"/>
    </source>
</evidence>
<accession>A0A841FKB7</accession>
<dbReference type="EMBL" id="JACHGT010000009">
    <property type="protein sequence ID" value="MBB6036606.1"/>
    <property type="molecule type" value="Genomic_DNA"/>
</dbReference>
<keyword evidence="2" id="KW-0472">Membrane</keyword>
<dbReference type="AlphaFoldDB" id="A0A841FKB7"/>
<evidence type="ECO:0000313" key="3">
    <source>
        <dbReference type="EMBL" id="MBB6036606.1"/>
    </source>
</evidence>
<sequence length="178" mass="18929">MKKHQTDTVSLVFAVIFLGVVGWWLAARFTELTPAGFGLMVAGTLIAAGLIGLVSALRPRKPAPAAGPAPTPGLFESGASTTVDDDPPSFGGLDLNRLSEEDRARADELIRKMSEARAQTVVEDEPGASSTVDPTARIPRVTEEPTVEIPRDESPVTRPEWPEEPDTPDETGDRKSGG</sequence>
<evidence type="ECO:0000313" key="4">
    <source>
        <dbReference type="Proteomes" id="UP000548476"/>
    </source>
</evidence>
<keyword evidence="2" id="KW-0812">Transmembrane</keyword>
<feature type="region of interest" description="Disordered" evidence="1">
    <location>
        <begin position="115"/>
        <end position="178"/>
    </location>
</feature>
<feature type="transmembrane region" description="Helical" evidence="2">
    <location>
        <begin position="9"/>
        <end position="26"/>
    </location>
</feature>
<feature type="transmembrane region" description="Helical" evidence="2">
    <location>
        <begin position="32"/>
        <end position="54"/>
    </location>
</feature>
<protein>
    <submittedName>
        <fullName evidence="3">Uncharacterized protein</fullName>
    </submittedName>
</protein>